<gene>
    <name evidence="1" type="ORF">JS756_18700</name>
</gene>
<proteinExistence type="predicted"/>
<sequence length="321" mass="35083">MAALTYSDAVSEALTRLRSVGFEHGRSFVNHAPMAAEAMAHMGYADEVPGWVDRNLRSRSYHDVPERRWAIDPTDPADWQAALGEFARVADWTALFERELAYAPWTEVLAHWWPRLLPGMSGMLTHGVIRTAHAVRAVVAAGDDNRLQLGELAQGLGYWAARHSTRGVPVDPGGGDAEDVRDDDGRDPAARALDELVAEYSGVYATVAQHNPIPLIHAVTGPAAVRLVVEHLPPAQRWPSYRTARAVSRTMLDWFHAAPRPAAPLPEAPDVDEVFADAVQIGDEHTIKLAEVAVRHDGYAPDPRHAAAAHVANQAIGRLYL</sequence>
<name>A0ABS2VSL9_STRAS</name>
<evidence type="ECO:0000313" key="2">
    <source>
        <dbReference type="Proteomes" id="UP000788262"/>
    </source>
</evidence>
<comment type="caution">
    <text evidence="1">The sequence shown here is derived from an EMBL/GenBank/DDBJ whole genome shotgun (WGS) entry which is preliminary data.</text>
</comment>
<dbReference type="Proteomes" id="UP000788262">
    <property type="component" value="Unassembled WGS sequence"/>
</dbReference>
<protein>
    <submittedName>
        <fullName evidence="1">DUF4243 domain-containing protein</fullName>
    </submittedName>
</protein>
<organism evidence="1 2">
    <name type="scientific">Streptomyces actuosus</name>
    <dbReference type="NCBI Taxonomy" id="1885"/>
    <lineage>
        <taxon>Bacteria</taxon>
        <taxon>Bacillati</taxon>
        <taxon>Actinomycetota</taxon>
        <taxon>Actinomycetes</taxon>
        <taxon>Kitasatosporales</taxon>
        <taxon>Streptomycetaceae</taxon>
        <taxon>Streptomyces</taxon>
    </lineage>
</organism>
<dbReference type="EMBL" id="JAFFZS010000013">
    <property type="protein sequence ID" value="MBN0046096.1"/>
    <property type="molecule type" value="Genomic_DNA"/>
</dbReference>
<dbReference type="RefSeq" id="WP_205384245.1">
    <property type="nucleotide sequence ID" value="NZ_JAFFZS010000013.1"/>
</dbReference>
<reference evidence="1 2" key="1">
    <citation type="submission" date="2021-02" db="EMBL/GenBank/DDBJ databases">
        <title>Whole genome sequencing of Streptomyces actuosus VRA1.</title>
        <authorList>
            <person name="Sen G."/>
            <person name="Sen A."/>
        </authorList>
    </citation>
    <scope>NUCLEOTIDE SEQUENCE [LARGE SCALE GENOMIC DNA]</scope>
    <source>
        <strain evidence="1 2">VRA1</strain>
    </source>
</reference>
<accession>A0ABS2VSL9</accession>
<evidence type="ECO:0000313" key="1">
    <source>
        <dbReference type="EMBL" id="MBN0046096.1"/>
    </source>
</evidence>
<keyword evidence="2" id="KW-1185">Reference proteome</keyword>